<evidence type="ECO:0000313" key="10">
    <source>
        <dbReference type="Proteomes" id="UP001249851"/>
    </source>
</evidence>
<evidence type="ECO:0000256" key="2">
    <source>
        <dbReference type="ARBA" id="ARBA00007617"/>
    </source>
</evidence>
<comment type="similarity">
    <text evidence="2">Belongs to the VPS37 family.</text>
</comment>
<keyword evidence="3 7" id="KW-0813">Transport</keyword>
<dbReference type="Proteomes" id="UP001249851">
    <property type="component" value="Unassembled WGS sequence"/>
</dbReference>
<dbReference type="PANTHER" id="PTHR13678:SF27">
    <property type="entry name" value="LD45836P"/>
    <property type="match status" value="1"/>
</dbReference>
<feature type="domain" description="VPS37 C-terminal" evidence="8">
    <location>
        <begin position="103"/>
        <end position="192"/>
    </location>
</feature>
<sequence length="194" mass="22307">MSGIYGLTSFVNGPQLNEAKALQEIMSLLQHIDKGELQELLNNEGQINDLISDNEEVKRIGIHHDTVMASNRSLAEYNLSQQPVLERKKQMLIEAYQNKTLIQVEFDKNQQTLETLSSQYSPDTTLALLQASAQQAEDEAEKTADKFMDGEINVDEFIQTFQSQKTTHHLRKIKSEKLSELLRTRRPSQYSYRY</sequence>
<evidence type="ECO:0000256" key="1">
    <source>
        <dbReference type="ARBA" id="ARBA00004633"/>
    </source>
</evidence>
<name>A0AAD9V1T4_ACRCE</name>
<accession>A0AAD9V1T4</accession>
<evidence type="ECO:0000256" key="6">
    <source>
        <dbReference type="ARBA" id="ARBA00025010"/>
    </source>
</evidence>
<reference evidence="9" key="1">
    <citation type="journal article" date="2023" name="G3 (Bethesda)">
        <title>Whole genome assembly and annotation of the endangered Caribbean coral Acropora cervicornis.</title>
        <authorList>
            <person name="Selwyn J.D."/>
            <person name="Vollmer S.V."/>
        </authorList>
    </citation>
    <scope>NUCLEOTIDE SEQUENCE</scope>
    <source>
        <strain evidence="9">K2</strain>
    </source>
</reference>
<evidence type="ECO:0000313" key="9">
    <source>
        <dbReference type="EMBL" id="KAK2558169.1"/>
    </source>
</evidence>
<dbReference type="Pfam" id="PF07200">
    <property type="entry name" value="Mod_r"/>
    <property type="match status" value="1"/>
</dbReference>
<evidence type="ECO:0000256" key="3">
    <source>
        <dbReference type="ARBA" id="ARBA00022448"/>
    </source>
</evidence>
<reference evidence="9" key="2">
    <citation type="journal article" date="2023" name="Science">
        <title>Genomic signatures of disease resistance in endangered staghorn corals.</title>
        <authorList>
            <person name="Vollmer S.V."/>
            <person name="Selwyn J.D."/>
            <person name="Despard B.A."/>
            <person name="Roesel C.L."/>
        </authorList>
    </citation>
    <scope>NUCLEOTIDE SEQUENCE</scope>
    <source>
        <strain evidence="9">K2</strain>
    </source>
</reference>
<dbReference type="Gene3D" id="1.10.287.660">
    <property type="entry name" value="Helix hairpin bin"/>
    <property type="match status" value="1"/>
</dbReference>
<dbReference type="AlphaFoldDB" id="A0AAD9V1T4"/>
<dbReference type="GO" id="GO:0043162">
    <property type="term" value="P:ubiquitin-dependent protein catabolic process via the multivesicular body sorting pathway"/>
    <property type="evidence" value="ECO:0007669"/>
    <property type="project" value="TreeGrafter"/>
</dbReference>
<organism evidence="9 10">
    <name type="scientific">Acropora cervicornis</name>
    <name type="common">Staghorn coral</name>
    <dbReference type="NCBI Taxonomy" id="6130"/>
    <lineage>
        <taxon>Eukaryota</taxon>
        <taxon>Metazoa</taxon>
        <taxon>Cnidaria</taxon>
        <taxon>Anthozoa</taxon>
        <taxon>Hexacorallia</taxon>
        <taxon>Scleractinia</taxon>
        <taxon>Astrocoeniina</taxon>
        <taxon>Acroporidae</taxon>
        <taxon>Acropora</taxon>
    </lineage>
</organism>
<comment type="subcellular location">
    <subcellularLocation>
        <location evidence="1">Late endosome membrane</location>
        <topology evidence="1">Peripheral membrane protein</topology>
    </subcellularLocation>
</comment>
<dbReference type="PANTHER" id="PTHR13678">
    <property type="entry name" value="VACUOLAR PROTEIN SORTING-ASSOCIATED PROTEIN 37"/>
    <property type="match status" value="1"/>
</dbReference>
<keyword evidence="10" id="KW-1185">Reference proteome</keyword>
<dbReference type="GO" id="GO:0000813">
    <property type="term" value="C:ESCRT I complex"/>
    <property type="evidence" value="ECO:0007669"/>
    <property type="project" value="TreeGrafter"/>
</dbReference>
<comment type="function">
    <text evidence="6">Component of the ESCRT-I complex, a regulator of vesicular trafficking process. Required for the sorting of endocytic ubiquitinated cargos into multivesicular bodies. May be involved in cell growth and differentiation.</text>
</comment>
<evidence type="ECO:0000256" key="4">
    <source>
        <dbReference type="ARBA" id="ARBA00022753"/>
    </source>
</evidence>
<evidence type="ECO:0000259" key="8">
    <source>
        <dbReference type="PROSITE" id="PS51314"/>
    </source>
</evidence>
<protein>
    <submittedName>
        <fullName evidence="9">Vacuolar protein sorting-associated protein 37B</fullName>
    </submittedName>
</protein>
<gene>
    <name evidence="9" type="ORF">P5673_019283</name>
</gene>
<dbReference type="InterPro" id="IPR009851">
    <property type="entry name" value="Mod_r"/>
</dbReference>
<proteinExistence type="inferred from homology"/>
<dbReference type="PROSITE" id="PS51314">
    <property type="entry name" value="VPS37_C"/>
    <property type="match status" value="1"/>
</dbReference>
<dbReference type="GO" id="GO:0006623">
    <property type="term" value="P:protein targeting to vacuole"/>
    <property type="evidence" value="ECO:0007669"/>
    <property type="project" value="TreeGrafter"/>
</dbReference>
<comment type="caution">
    <text evidence="9">The sequence shown here is derived from an EMBL/GenBank/DDBJ whole genome shotgun (WGS) entry which is preliminary data.</text>
</comment>
<dbReference type="InterPro" id="IPR037202">
    <property type="entry name" value="ESCRT_assembly_dom"/>
</dbReference>
<keyword evidence="5 7" id="KW-0653">Protein transport</keyword>
<dbReference type="SUPFAM" id="SSF140111">
    <property type="entry name" value="Endosomal sorting complex assembly domain"/>
    <property type="match status" value="1"/>
</dbReference>
<keyword evidence="4" id="KW-0967">Endosome</keyword>
<evidence type="ECO:0000256" key="5">
    <source>
        <dbReference type="ARBA" id="ARBA00022927"/>
    </source>
</evidence>
<evidence type="ECO:0000256" key="7">
    <source>
        <dbReference type="PROSITE-ProRule" id="PRU00646"/>
    </source>
</evidence>
<dbReference type="EMBL" id="JARQWQ010000045">
    <property type="protein sequence ID" value="KAK2558169.1"/>
    <property type="molecule type" value="Genomic_DNA"/>
</dbReference>
<dbReference type="GO" id="GO:0006612">
    <property type="term" value="P:protein targeting to membrane"/>
    <property type="evidence" value="ECO:0007669"/>
    <property type="project" value="TreeGrafter"/>
</dbReference>
<dbReference type="GO" id="GO:0031902">
    <property type="term" value="C:late endosome membrane"/>
    <property type="evidence" value="ECO:0007669"/>
    <property type="project" value="UniProtKB-SubCell"/>
</dbReference>
<dbReference type="InterPro" id="IPR029012">
    <property type="entry name" value="Helix_hairpin_bin_sf"/>
</dbReference>